<feature type="region of interest" description="Disordered" evidence="2">
    <location>
        <begin position="99"/>
        <end position="130"/>
    </location>
</feature>
<feature type="compositionally biased region" description="Basic residues" evidence="2">
    <location>
        <begin position="107"/>
        <end position="130"/>
    </location>
</feature>
<sequence>MNKAELIEELASKTGTSKSAAGDALEAFIDIVHRSLAKGDPVVITGFGKFEARARAARTARNPQTGAIVQVKKTTVPVFKAGADFKKIVSGEKKLAAPKKAAATKAAPKKAAAKKAAPKKAAAKKTAKKK</sequence>
<dbReference type="InterPro" id="IPR020816">
    <property type="entry name" value="Histone-like_DNA-bd_CS"/>
</dbReference>
<evidence type="ECO:0000256" key="1">
    <source>
        <dbReference type="ARBA" id="ARBA00023125"/>
    </source>
</evidence>
<dbReference type="EMBL" id="CAFAAK010000006">
    <property type="protein sequence ID" value="CAB4792115.1"/>
    <property type="molecule type" value="Genomic_DNA"/>
</dbReference>
<organism evidence="4">
    <name type="scientific">freshwater metagenome</name>
    <dbReference type="NCBI Taxonomy" id="449393"/>
    <lineage>
        <taxon>unclassified sequences</taxon>
        <taxon>metagenomes</taxon>
        <taxon>ecological metagenomes</taxon>
    </lineage>
</organism>
<dbReference type="PRINTS" id="PR01727">
    <property type="entry name" value="DNABINDINGHU"/>
</dbReference>
<dbReference type="EMBL" id="CAEZVF010000009">
    <property type="protein sequence ID" value="CAB4614886.1"/>
    <property type="molecule type" value="Genomic_DNA"/>
</dbReference>
<dbReference type="SUPFAM" id="SSF47729">
    <property type="entry name" value="IHF-like DNA-binding proteins"/>
    <property type="match status" value="1"/>
</dbReference>
<name>A0A6J6X7I5_9ZZZZ</name>
<dbReference type="PANTHER" id="PTHR33175:SF3">
    <property type="entry name" value="DNA-BINDING PROTEIN HU-BETA"/>
    <property type="match status" value="1"/>
</dbReference>
<accession>A0A6J6X7I5</accession>
<dbReference type="AlphaFoldDB" id="A0A6J6X7I5"/>
<dbReference type="GO" id="GO:0005829">
    <property type="term" value="C:cytosol"/>
    <property type="evidence" value="ECO:0007669"/>
    <property type="project" value="TreeGrafter"/>
</dbReference>
<evidence type="ECO:0000313" key="3">
    <source>
        <dbReference type="EMBL" id="CAB4614886.1"/>
    </source>
</evidence>
<dbReference type="InterPro" id="IPR000119">
    <property type="entry name" value="Hist_DNA-bd"/>
</dbReference>
<evidence type="ECO:0000313" key="4">
    <source>
        <dbReference type="EMBL" id="CAB4792115.1"/>
    </source>
</evidence>
<protein>
    <submittedName>
        <fullName evidence="4">Unannotated protein</fullName>
    </submittedName>
</protein>
<dbReference type="Pfam" id="PF00216">
    <property type="entry name" value="Bac_DNA_binding"/>
    <property type="match status" value="1"/>
</dbReference>
<dbReference type="PROSITE" id="PS00045">
    <property type="entry name" value="HISTONE_LIKE"/>
    <property type="match status" value="1"/>
</dbReference>
<dbReference type="GO" id="GO:0030527">
    <property type="term" value="F:structural constituent of chromatin"/>
    <property type="evidence" value="ECO:0007669"/>
    <property type="project" value="InterPro"/>
</dbReference>
<proteinExistence type="predicted"/>
<dbReference type="SMART" id="SM00411">
    <property type="entry name" value="BHL"/>
    <property type="match status" value="1"/>
</dbReference>
<evidence type="ECO:0000256" key="2">
    <source>
        <dbReference type="SAM" id="MobiDB-lite"/>
    </source>
</evidence>
<keyword evidence="1" id="KW-0238">DNA-binding</keyword>
<dbReference type="Gene3D" id="4.10.520.10">
    <property type="entry name" value="IHF-like DNA-binding proteins"/>
    <property type="match status" value="1"/>
</dbReference>
<reference evidence="4" key="1">
    <citation type="submission" date="2020-05" db="EMBL/GenBank/DDBJ databases">
        <authorList>
            <person name="Chiriac C."/>
            <person name="Salcher M."/>
            <person name="Ghai R."/>
            <person name="Kavagutti S V."/>
        </authorList>
    </citation>
    <scope>NUCLEOTIDE SEQUENCE</scope>
</reference>
<dbReference type="GO" id="GO:0003677">
    <property type="term" value="F:DNA binding"/>
    <property type="evidence" value="ECO:0007669"/>
    <property type="project" value="UniProtKB-KW"/>
</dbReference>
<dbReference type="InterPro" id="IPR010992">
    <property type="entry name" value="IHF-like_DNA-bd_dom_sf"/>
</dbReference>
<gene>
    <name evidence="3" type="ORF">UFOPK1939_00115</name>
    <name evidence="4" type="ORF">UFOPK3024_00092</name>
</gene>
<dbReference type="PANTHER" id="PTHR33175">
    <property type="entry name" value="DNA-BINDING PROTEIN HU"/>
    <property type="match status" value="1"/>
</dbReference>
<dbReference type="CDD" id="cd13831">
    <property type="entry name" value="HU"/>
    <property type="match status" value="1"/>
</dbReference>